<dbReference type="Proteomes" id="UP000324800">
    <property type="component" value="Unassembled WGS sequence"/>
</dbReference>
<dbReference type="OrthoDB" id="6600300at2759"/>
<comment type="caution">
    <text evidence="1">The sequence shown here is derived from an EMBL/GenBank/DDBJ whole genome shotgun (WGS) entry which is preliminary data.</text>
</comment>
<reference evidence="1 2" key="1">
    <citation type="submission" date="2019-03" db="EMBL/GenBank/DDBJ databases">
        <title>Single cell metagenomics reveals metabolic interactions within the superorganism composed of flagellate Streblomastix strix and complex community of Bacteroidetes bacteria on its surface.</title>
        <authorList>
            <person name="Treitli S.C."/>
            <person name="Kolisko M."/>
            <person name="Husnik F."/>
            <person name="Keeling P."/>
            <person name="Hampl V."/>
        </authorList>
    </citation>
    <scope>NUCLEOTIDE SEQUENCE [LARGE SCALE GENOMIC DNA]</scope>
    <source>
        <strain evidence="1">ST1C</strain>
    </source>
</reference>
<accession>A0A5J4UKG2</accession>
<evidence type="ECO:0000313" key="2">
    <source>
        <dbReference type="Proteomes" id="UP000324800"/>
    </source>
</evidence>
<evidence type="ECO:0000313" key="1">
    <source>
        <dbReference type="EMBL" id="KAA6370550.1"/>
    </source>
</evidence>
<organism evidence="1 2">
    <name type="scientific">Streblomastix strix</name>
    <dbReference type="NCBI Taxonomy" id="222440"/>
    <lineage>
        <taxon>Eukaryota</taxon>
        <taxon>Metamonada</taxon>
        <taxon>Preaxostyla</taxon>
        <taxon>Oxymonadida</taxon>
        <taxon>Streblomastigidae</taxon>
        <taxon>Streblomastix</taxon>
    </lineage>
</organism>
<dbReference type="AlphaFoldDB" id="A0A5J4UKG2"/>
<dbReference type="EMBL" id="SNRW01015274">
    <property type="protein sequence ID" value="KAA6370550.1"/>
    <property type="molecule type" value="Genomic_DNA"/>
</dbReference>
<name>A0A5J4UKG2_9EUKA</name>
<feature type="non-terminal residue" evidence="1">
    <location>
        <position position="224"/>
    </location>
</feature>
<sequence>MRFAIAGNEAAGIHQGLKYVISDQQLYNETYYQFLPRNADSIDVYDEKKINGLTVQSEGSACIALAANNNTVTTVENTSLIQKHEIVNDSKDNVISQEENNFHPTQLTQIIEQDLQQDITKDDIQNESITEQAVQQAEPIISVAVQQSKPIISDDDKEQWNRNRIWRQSLKLRTNNAISKLYNYQKFIKGYVQEIETGKAIDISKCPYLAVVDIDTDKKLDEQQ</sequence>
<proteinExistence type="predicted"/>
<gene>
    <name evidence="1" type="ORF">EZS28_033923</name>
</gene>
<protein>
    <submittedName>
        <fullName evidence="1">Uncharacterized protein</fullName>
    </submittedName>
</protein>